<dbReference type="InterPro" id="IPR010697">
    <property type="entry name" value="YspA"/>
</dbReference>
<reference evidence="1 2" key="1">
    <citation type="submission" date="2010-12" db="EMBL/GenBank/DDBJ databases">
        <authorList>
            <person name="Muzny D."/>
            <person name="Qin X."/>
            <person name="Deng J."/>
            <person name="Jiang H."/>
            <person name="Liu Y."/>
            <person name="Qu J."/>
            <person name="Song X.-Z."/>
            <person name="Zhang L."/>
            <person name="Thornton R."/>
            <person name="Coyle M."/>
            <person name="Francisco L."/>
            <person name="Jackson L."/>
            <person name="Javaid M."/>
            <person name="Korchina V."/>
            <person name="Kovar C."/>
            <person name="Mata R."/>
            <person name="Mathew T."/>
            <person name="Ngo R."/>
            <person name="Nguyen L."/>
            <person name="Nguyen N."/>
            <person name="Okwuonu G."/>
            <person name="Ongeri F."/>
            <person name="Pham C."/>
            <person name="Simmons D."/>
            <person name="Wilczek-Boney K."/>
            <person name="Hale W."/>
            <person name="Jakkamsetti A."/>
            <person name="Pham P."/>
            <person name="Ruth R."/>
            <person name="San Lucas F."/>
            <person name="Warren J."/>
            <person name="Zhang J."/>
            <person name="Zhao Z."/>
            <person name="Zhou C."/>
            <person name="Zhu D."/>
            <person name="Lee S."/>
            <person name="Bess C."/>
            <person name="Blankenburg K."/>
            <person name="Forbes L."/>
            <person name="Fu Q."/>
            <person name="Gubbala S."/>
            <person name="Hirani K."/>
            <person name="Jayaseelan J.C."/>
            <person name="Lara F."/>
            <person name="Munidasa M."/>
            <person name="Palculict T."/>
            <person name="Patil S."/>
            <person name="Pu L.-L."/>
            <person name="Saada N."/>
            <person name="Tang L."/>
            <person name="Weissenberger G."/>
            <person name="Zhu Y."/>
            <person name="Hemphill L."/>
            <person name="Shang Y."/>
            <person name="Youmans B."/>
            <person name="Ayvaz T."/>
            <person name="Ross M."/>
            <person name="Santibanez J."/>
            <person name="Aqrawi P."/>
            <person name="Gross S."/>
            <person name="Joshi V."/>
            <person name="Fowler G."/>
            <person name="Nazareth L."/>
            <person name="Reid J."/>
            <person name="Worley K."/>
            <person name="Petrosino J."/>
            <person name="Highlander S."/>
            <person name="Gibbs R."/>
        </authorList>
    </citation>
    <scope>NUCLEOTIDE SEQUENCE [LARGE SCALE GENOMIC DNA]</scope>
    <source>
        <strain evidence="2">DSM 15952 / CCUG 50447 / LMG 22039 / TP 1.5</strain>
    </source>
</reference>
<dbReference type="AlphaFoldDB" id="E6LG06"/>
<protein>
    <submittedName>
        <fullName evidence="1">Uncharacterized protein</fullName>
    </submittedName>
</protein>
<dbReference type="PATRIC" id="fig|888064.11.peg.585"/>
<keyword evidence="2" id="KW-1185">Reference proteome</keyword>
<dbReference type="Proteomes" id="UP000010296">
    <property type="component" value="Unassembled WGS sequence"/>
</dbReference>
<dbReference type="RefSeq" id="WP_007208314.1">
    <property type="nucleotide sequence ID" value="NZ_GL622241.1"/>
</dbReference>
<dbReference type="STRING" id="888064.HMPREF9088_1296"/>
<evidence type="ECO:0000313" key="2">
    <source>
        <dbReference type="Proteomes" id="UP000010296"/>
    </source>
</evidence>
<dbReference type="Pfam" id="PF06908">
    <property type="entry name" value="YpsA"/>
    <property type="match status" value="1"/>
</dbReference>
<dbReference type="PANTHER" id="PTHR38440">
    <property type="entry name" value="UPF0398 PROTEIN YPSA"/>
    <property type="match status" value="1"/>
</dbReference>
<proteinExistence type="predicted"/>
<sequence>MYVKRIVITGYRASELGIFQATDKKITIIKKSLTSQVRQFIEDGYQWFLVGGNLGIEVWGGEVVLDLKKEYPEIKLGVLFPYLEFGSNWNESNQQLRDNLVAKADYVGSVSHAPYQNKAQLQNHSQFLLTHSDASFVIYDEEYIGKCQHFYKQARRYEERADYVVYQLTMDDLQNSVWADGF</sequence>
<gene>
    <name evidence="1" type="ORF">HMPREF9088_1296</name>
</gene>
<accession>E6LG06</accession>
<dbReference type="NCBIfam" id="NF010181">
    <property type="entry name" value="PRK13660.1"/>
    <property type="match status" value="1"/>
</dbReference>
<dbReference type="PIRSF" id="PIRSF021290">
    <property type="entry name" value="DUF1273"/>
    <property type="match status" value="1"/>
</dbReference>
<dbReference type="SUPFAM" id="SSF102405">
    <property type="entry name" value="MCP/YpsA-like"/>
    <property type="match status" value="1"/>
</dbReference>
<evidence type="ECO:0000313" key="1">
    <source>
        <dbReference type="EMBL" id="EFU73908.1"/>
    </source>
</evidence>
<dbReference type="PANTHER" id="PTHR38440:SF1">
    <property type="entry name" value="UPF0398 PROTEIN SPR0331"/>
    <property type="match status" value="1"/>
</dbReference>
<dbReference type="HOGENOM" id="CLU_105319_0_0_9"/>
<dbReference type="eggNOG" id="COG4474">
    <property type="taxonomic scope" value="Bacteria"/>
</dbReference>
<dbReference type="OrthoDB" id="2301957at2"/>
<comment type="caution">
    <text evidence="1">The sequence shown here is derived from an EMBL/GenBank/DDBJ whole genome shotgun (WGS) entry which is preliminary data.</text>
</comment>
<organism evidence="1 2">
    <name type="scientific">Enterococcus italicus (strain DSM 15952 / CCUG 50447 / LMG 22039 / TP 1.5)</name>
    <dbReference type="NCBI Taxonomy" id="888064"/>
    <lineage>
        <taxon>Bacteria</taxon>
        <taxon>Bacillati</taxon>
        <taxon>Bacillota</taxon>
        <taxon>Bacilli</taxon>
        <taxon>Lactobacillales</taxon>
        <taxon>Enterococcaceae</taxon>
        <taxon>Enterococcus</taxon>
    </lineage>
</organism>
<dbReference type="Gene3D" id="3.40.50.450">
    <property type="match status" value="1"/>
</dbReference>
<dbReference type="EMBL" id="AEPV01000044">
    <property type="protein sequence ID" value="EFU73908.1"/>
    <property type="molecule type" value="Genomic_DNA"/>
</dbReference>
<name>E6LG06_ENTI1</name>